<dbReference type="Pfam" id="PF13438">
    <property type="entry name" value="DUF4113"/>
    <property type="match status" value="1"/>
</dbReference>
<dbReference type="Gene3D" id="1.10.150.20">
    <property type="entry name" value="5' to 3' exonuclease, C-terminal subdomain"/>
    <property type="match status" value="1"/>
</dbReference>
<comment type="similarity">
    <text evidence="1">Belongs to the DNA polymerase type-Y family.</text>
</comment>
<dbReference type="Gene3D" id="3.40.1170.60">
    <property type="match status" value="1"/>
</dbReference>
<dbReference type="Proteomes" id="UP001595530">
    <property type="component" value="Unassembled WGS sequence"/>
</dbReference>
<dbReference type="EMBL" id="JBHRTP010000091">
    <property type="protein sequence ID" value="MFC3110889.1"/>
    <property type="molecule type" value="Genomic_DNA"/>
</dbReference>
<evidence type="ECO:0000256" key="1">
    <source>
        <dbReference type="ARBA" id="ARBA00010945"/>
    </source>
</evidence>
<dbReference type="RefSeq" id="WP_390329824.1">
    <property type="nucleotide sequence ID" value="NZ_JBHRTP010000091.1"/>
</dbReference>
<evidence type="ECO:0000256" key="4">
    <source>
        <dbReference type="ARBA" id="ARBA00023204"/>
    </source>
</evidence>
<feature type="domain" description="UmuC" evidence="6">
    <location>
        <begin position="8"/>
        <end position="192"/>
    </location>
</feature>
<dbReference type="NCBIfam" id="NF002955">
    <property type="entry name" value="PRK03609.1"/>
    <property type="match status" value="1"/>
</dbReference>
<keyword evidence="4" id="KW-0234">DNA repair</keyword>
<dbReference type="Pfam" id="PF00817">
    <property type="entry name" value="IMS"/>
    <property type="match status" value="1"/>
</dbReference>
<keyword evidence="2" id="KW-0227">DNA damage</keyword>
<accession>A0ABV7F711</accession>
<gene>
    <name evidence="7" type="ORF">ACFOFO_23535</name>
</gene>
<dbReference type="InterPro" id="IPR050116">
    <property type="entry name" value="DNA_polymerase-Y"/>
</dbReference>
<evidence type="ECO:0000259" key="6">
    <source>
        <dbReference type="PROSITE" id="PS50173"/>
    </source>
</evidence>
<name>A0ABV7F711_9BURK</name>
<sequence>MQGKTRSIALVDCNNFYVSCERVFRPDLQNRPVIILSNNDGCAVSRSNEAKALGVKMGVPVFKIRDLVREHGIEVFSSNYVLYADMSNRVMSILSQFSPVREVYSIDEAFLDLTGFTDIQERARSMRERVYQETGIPVCVGIGPSKTLAKLANFVAKRHPRSNGDFNFNLLSKSQLNSVLRNIPTEEVWGIGRRLTAALSSLGVETVLQLRDADAPSMRQRFGVVMEKTMRELRGEPCIELEELAPAKKQIINSRSFGQAVTAIEDLQDALAHFVSNAAKKLRDQHSIAGMLQVFIMTDRFREDRPQYCPSVTIPLTTPTANSMTLQGWALAGLASMYKSGFHYKKAGVILSEVCDASRYQGDLFAAVPEDPALMTTLDEINARYGKGTVKLSQDGSRQSWKMRQERKSPEYTTNWDELPVCG</sequence>
<evidence type="ECO:0000313" key="8">
    <source>
        <dbReference type="Proteomes" id="UP001595530"/>
    </source>
</evidence>
<dbReference type="InterPro" id="IPR043502">
    <property type="entry name" value="DNA/RNA_pol_sf"/>
</dbReference>
<dbReference type="PROSITE" id="PS50173">
    <property type="entry name" value="UMUC"/>
    <property type="match status" value="1"/>
</dbReference>
<keyword evidence="8" id="KW-1185">Reference proteome</keyword>
<keyword evidence="3" id="KW-0741">SOS mutagenesis</keyword>
<dbReference type="Gene3D" id="3.30.70.270">
    <property type="match status" value="1"/>
</dbReference>
<dbReference type="InterPro" id="IPR017961">
    <property type="entry name" value="DNA_pol_Y-fam_little_finger"/>
</dbReference>
<keyword evidence="5" id="KW-0742">SOS response</keyword>
<evidence type="ECO:0000313" key="7">
    <source>
        <dbReference type="EMBL" id="MFC3110889.1"/>
    </source>
</evidence>
<dbReference type="SUPFAM" id="SSF56672">
    <property type="entry name" value="DNA/RNA polymerases"/>
    <property type="match status" value="1"/>
</dbReference>
<dbReference type="InterPro" id="IPR001126">
    <property type="entry name" value="UmuC"/>
</dbReference>
<evidence type="ECO:0000256" key="5">
    <source>
        <dbReference type="ARBA" id="ARBA00023236"/>
    </source>
</evidence>
<protein>
    <submittedName>
        <fullName evidence="7">Y-family DNA polymerase</fullName>
    </submittedName>
</protein>
<reference evidence="8" key="1">
    <citation type="journal article" date="2019" name="Int. J. Syst. Evol. Microbiol.">
        <title>The Global Catalogue of Microorganisms (GCM) 10K type strain sequencing project: providing services to taxonomists for standard genome sequencing and annotation.</title>
        <authorList>
            <consortium name="The Broad Institute Genomics Platform"/>
            <consortium name="The Broad Institute Genome Sequencing Center for Infectious Disease"/>
            <person name="Wu L."/>
            <person name="Ma J."/>
        </authorList>
    </citation>
    <scope>NUCLEOTIDE SEQUENCE [LARGE SCALE GENOMIC DNA]</scope>
    <source>
        <strain evidence="8">KCTC 42986</strain>
    </source>
</reference>
<dbReference type="Pfam" id="PF11799">
    <property type="entry name" value="IMS_C"/>
    <property type="match status" value="1"/>
</dbReference>
<dbReference type="PANTHER" id="PTHR11076:SF34">
    <property type="entry name" value="PROTEIN UMUC"/>
    <property type="match status" value="1"/>
</dbReference>
<dbReference type="CDD" id="cd01700">
    <property type="entry name" value="PolY_Pol_V_umuC"/>
    <property type="match status" value="1"/>
</dbReference>
<dbReference type="InterPro" id="IPR043128">
    <property type="entry name" value="Rev_trsase/Diguanyl_cyclase"/>
</dbReference>
<comment type="caution">
    <text evidence="7">The sequence shown here is derived from an EMBL/GenBank/DDBJ whole genome shotgun (WGS) entry which is preliminary data.</text>
</comment>
<dbReference type="PANTHER" id="PTHR11076">
    <property type="entry name" value="DNA REPAIR POLYMERASE UMUC / TRANSFERASE FAMILY MEMBER"/>
    <property type="match status" value="1"/>
</dbReference>
<proteinExistence type="inferred from homology"/>
<evidence type="ECO:0000256" key="2">
    <source>
        <dbReference type="ARBA" id="ARBA00022763"/>
    </source>
</evidence>
<evidence type="ECO:0000256" key="3">
    <source>
        <dbReference type="ARBA" id="ARBA00023199"/>
    </source>
</evidence>
<organism evidence="7 8">
    <name type="scientific">Undibacterium arcticum</name>
    <dbReference type="NCBI Taxonomy" id="1762892"/>
    <lineage>
        <taxon>Bacteria</taxon>
        <taxon>Pseudomonadati</taxon>
        <taxon>Pseudomonadota</taxon>
        <taxon>Betaproteobacteria</taxon>
        <taxon>Burkholderiales</taxon>
        <taxon>Oxalobacteraceae</taxon>
        <taxon>Undibacterium</taxon>
    </lineage>
</organism>
<dbReference type="InterPro" id="IPR025188">
    <property type="entry name" value="DUF4113"/>
</dbReference>